<dbReference type="PANTHER" id="PTHR33434">
    <property type="entry name" value="DEGV DOMAIN-CONTAINING PROTEIN DR_1986-RELATED"/>
    <property type="match status" value="1"/>
</dbReference>
<dbReference type="PROSITE" id="PS51482">
    <property type="entry name" value="DEGV"/>
    <property type="match status" value="1"/>
</dbReference>
<dbReference type="PANTHER" id="PTHR33434:SF2">
    <property type="entry name" value="FATTY ACID-BINDING PROTEIN TM_1468"/>
    <property type="match status" value="1"/>
</dbReference>
<gene>
    <name evidence="2" type="ORF">H8699_02480</name>
</gene>
<proteinExistence type="predicted"/>
<protein>
    <submittedName>
        <fullName evidence="2">DegV family protein</fullName>
    </submittedName>
</protein>
<dbReference type="Proteomes" id="UP000654279">
    <property type="component" value="Unassembled WGS sequence"/>
</dbReference>
<accession>A0A926HMN6</accession>
<dbReference type="Pfam" id="PF02645">
    <property type="entry name" value="DegV"/>
    <property type="match status" value="1"/>
</dbReference>
<evidence type="ECO:0000256" key="1">
    <source>
        <dbReference type="ARBA" id="ARBA00023121"/>
    </source>
</evidence>
<dbReference type="InterPro" id="IPR003797">
    <property type="entry name" value="DegV"/>
</dbReference>
<dbReference type="NCBIfam" id="TIGR00762">
    <property type="entry name" value="DegV"/>
    <property type="match status" value="1"/>
</dbReference>
<dbReference type="SUPFAM" id="SSF82549">
    <property type="entry name" value="DAK1/DegV-like"/>
    <property type="match status" value="1"/>
</dbReference>
<dbReference type="GO" id="GO:0008289">
    <property type="term" value="F:lipid binding"/>
    <property type="evidence" value="ECO:0007669"/>
    <property type="project" value="UniProtKB-KW"/>
</dbReference>
<dbReference type="AlphaFoldDB" id="A0A926HMN6"/>
<reference evidence="2" key="1">
    <citation type="submission" date="2020-08" db="EMBL/GenBank/DDBJ databases">
        <title>Genome public.</title>
        <authorList>
            <person name="Liu C."/>
            <person name="Sun Q."/>
        </authorList>
    </citation>
    <scope>NUCLEOTIDE SEQUENCE</scope>
    <source>
        <strain evidence="2">NSJ-44</strain>
    </source>
</reference>
<comment type="caution">
    <text evidence="2">The sequence shown here is derived from an EMBL/GenBank/DDBJ whole genome shotgun (WGS) entry which is preliminary data.</text>
</comment>
<dbReference type="RefSeq" id="WP_249284333.1">
    <property type="nucleotide sequence ID" value="NZ_JACRSO010000001.1"/>
</dbReference>
<dbReference type="InterPro" id="IPR043168">
    <property type="entry name" value="DegV_C"/>
</dbReference>
<sequence>MNLIPNKIKIMVDSTAMLSRQEMADTGIGVIELPLLIGATTYYERPRGENDALLAALATPQAQQATTSQPAVGQVAERFQTALRQGYEVICILLGAQVSGTYSCCQLAARMVDSGRISVVDSGVGASALRFLALEAQKMVEEGHAREQIVSSLEARKGASAVLIAPKSLDHLRRSGRIGGIAAMLGSALNIRPVVRLQGALQTLGKARGEKRAMEMMLSALPAGARFIRVLHVGDPEGAARLQALVLSRVEGAQCGVEEASPVYAVHFGPGALGIAYAAAQA</sequence>
<keyword evidence="1" id="KW-0446">Lipid-binding</keyword>
<name>A0A926HMN6_9FIRM</name>
<keyword evidence="3" id="KW-1185">Reference proteome</keyword>
<dbReference type="Gene3D" id="3.30.1180.10">
    <property type="match status" value="1"/>
</dbReference>
<dbReference type="EMBL" id="JACRSO010000001">
    <property type="protein sequence ID" value="MBC8528306.1"/>
    <property type="molecule type" value="Genomic_DNA"/>
</dbReference>
<dbReference type="Gene3D" id="3.40.50.10170">
    <property type="match status" value="1"/>
</dbReference>
<evidence type="ECO:0000313" key="3">
    <source>
        <dbReference type="Proteomes" id="UP000654279"/>
    </source>
</evidence>
<evidence type="ECO:0000313" key="2">
    <source>
        <dbReference type="EMBL" id="MBC8528306.1"/>
    </source>
</evidence>
<organism evidence="2 3">
    <name type="scientific">Luoshenia tenuis</name>
    <dbReference type="NCBI Taxonomy" id="2763654"/>
    <lineage>
        <taxon>Bacteria</taxon>
        <taxon>Bacillati</taxon>
        <taxon>Bacillota</taxon>
        <taxon>Clostridia</taxon>
        <taxon>Christensenellales</taxon>
        <taxon>Christensenellaceae</taxon>
        <taxon>Luoshenia</taxon>
    </lineage>
</organism>
<dbReference type="InterPro" id="IPR050270">
    <property type="entry name" value="DegV_domain_contain"/>
</dbReference>